<proteinExistence type="predicted"/>
<dbReference type="Proteomes" id="UP000032180">
    <property type="component" value="Chromosome 6"/>
</dbReference>
<organism evidence="2 3">
    <name type="scientific">Leersia perrieri</name>
    <dbReference type="NCBI Taxonomy" id="77586"/>
    <lineage>
        <taxon>Eukaryota</taxon>
        <taxon>Viridiplantae</taxon>
        <taxon>Streptophyta</taxon>
        <taxon>Embryophyta</taxon>
        <taxon>Tracheophyta</taxon>
        <taxon>Spermatophyta</taxon>
        <taxon>Magnoliopsida</taxon>
        <taxon>Liliopsida</taxon>
        <taxon>Poales</taxon>
        <taxon>Poaceae</taxon>
        <taxon>BOP clade</taxon>
        <taxon>Oryzoideae</taxon>
        <taxon>Oryzeae</taxon>
        <taxon>Oryzinae</taxon>
        <taxon>Leersia</taxon>
    </lineage>
</organism>
<dbReference type="SUPFAM" id="SSF101447">
    <property type="entry name" value="Formin homology 2 domain (FH2 domain)"/>
    <property type="match status" value="1"/>
</dbReference>
<reference evidence="2 3" key="1">
    <citation type="submission" date="2012-08" db="EMBL/GenBank/DDBJ databases">
        <title>Oryza genome evolution.</title>
        <authorList>
            <person name="Wing R.A."/>
        </authorList>
    </citation>
    <scope>NUCLEOTIDE SEQUENCE</scope>
</reference>
<evidence type="ECO:0000256" key="1">
    <source>
        <dbReference type="SAM" id="MobiDB-lite"/>
    </source>
</evidence>
<reference evidence="2" key="3">
    <citation type="submission" date="2015-04" db="UniProtKB">
        <authorList>
            <consortium name="EnsemblPlants"/>
        </authorList>
    </citation>
    <scope>IDENTIFICATION</scope>
</reference>
<accession>A0A0D9WTT0</accession>
<dbReference type="Gramene" id="LPERR06G22010.2">
    <property type="protein sequence ID" value="LPERR06G22010.2"/>
    <property type="gene ID" value="LPERR06G22010"/>
</dbReference>
<dbReference type="AlphaFoldDB" id="A0A0D9WTT0"/>
<dbReference type="EnsemblPlants" id="LPERR06G22010.1">
    <property type="protein sequence ID" value="LPERR06G22010.1"/>
    <property type="gene ID" value="LPERR06G22010"/>
</dbReference>
<dbReference type="Gramene" id="LPERR06G22010.1">
    <property type="protein sequence ID" value="LPERR06G22010.1"/>
    <property type="gene ID" value="LPERR06G22010"/>
</dbReference>
<dbReference type="EnsemblPlants" id="LPERR06G22010.2">
    <property type="protein sequence ID" value="LPERR06G22010.2"/>
    <property type="gene ID" value="LPERR06G22010"/>
</dbReference>
<dbReference type="HOGENOM" id="CLU_774701_0_0_1"/>
<reference evidence="2 3" key="2">
    <citation type="submission" date="2013-12" db="EMBL/GenBank/DDBJ databases">
        <authorList>
            <person name="Yu Y."/>
            <person name="Lee S."/>
            <person name="de Baynast K."/>
            <person name="Wissotski M."/>
            <person name="Liu L."/>
            <person name="Talag J."/>
            <person name="Goicoechea J."/>
            <person name="Angelova A."/>
            <person name="Jetty R."/>
            <person name="Kudrna D."/>
            <person name="Golser W."/>
            <person name="Rivera L."/>
            <person name="Zhang J."/>
            <person name="Wing R."/>
        </authorList>
    </citation>
    <scope>NUCLEOTIDE SEQUENCE</scope>
</reference>
<feature type="compositionally biased region" description="Pro residues" evidence="1">
    <location>
        <begin position="53"/>
        <end position="77"/>
    </location>
</feature>
<keyword evidence="3" id="KW-1185">Reference proteome</keyword>
<feature type="compositionally biased region" description="Pro residues" evidence="1">
    <location>
        <begin position="30"/>
        <end position="45"/>
    </location>
</feature>
<sequence length="358" mass="39896">MAPARRAGPTFQGPWRWDRLLRVRRRKVPLRPPPPIRSPPPPPPASAEMIPHASPPPPPPLAPPDASPGRIPTPSPSVSPSRDKGKKKVEEEELSQPVWMTLLERIREIPSSTFRPFYPRQLERGTRSCMEARSWICQECKHQNPPTQHLLFDLPVFNCAICGFDSPKGAADFGFCFADLAVNGVCPIGNVKKQTANACVATSLASAIEITHRVMMVLLEESLSKNGPFIDIEDLLEKYDKQCLEKGIMVNKKYNIHSLLNMLSILRDDGVMEMDSSNLHKITGWTLLGANDFIAASSTLADGYPLIAGFDCGKRIRLLKAGEVFWVRITPNEDLKEETKFSSWLKLCRADSCVALQH</sequence>
<feature type="region of interest" description="Disordered" evidence="1">
    <location>
        <begin position="26"/>
        <end position="94"/>
    </location>
</feature>
<name>A0A0D9WTT0_9ORYZ</name>
<evidence type="ECO:0000313" key="2">
    <source>
        <dbReference type="EnsemblPlants" id="LPERR06G22010.2"/>
    </source>
</evidence>
<evidence type="ECO:0000313" key="3">
    <source>
        <dbReference type="Proteomes" id="UP000032180"/>
    </source>
</evidence>
<protein>
    <submittedName>
        <fullName evidence="2">Uncharacterized protein</fullName>
    </submittedName>
</protein>